<dbReference type="OrthoDB" id="538223at2759"/>
<dbReference type="AlphaFoldDB" id="A0A9J6A7E1"/>
<dbReference type="InterPro" id="IPR015943">
    <property type="entry name" value="WD40/YVTN_repeat-like_dom_sf"/>
</dbReference>
<keyword evidence="2" id="KW-0813">Transport</keyword>
<accession>A0A9J6A7E1</accession>
<evidence type="ECO:0000256" key="3">
    <source>
        <dbReference type="ARBA" id="ARBA00022574"/>
    </source>
</evidence>
<comment type="subcellular location">
    <subcellularLocation>
        <location evidence="1">Endoplasmic reticulum membrane</location>
        <topology evidence="1">Single-pass membrane protein</topology>
    </subcellularLocation>
</comment>
<keyword evidence="11" id="KW-1185">Reference proteome</keyword>
<evidence type="ECO:0000256" key="2">
    <source>
        <dbReference type="ARBA" id="ARBA00022448"/>
    </source>
</evidence>
<dbReference type="Proteomes" id="UP000824120">
    <property type="component" value="Chromosome 2"/>
</dbReference>
<dbReference type="SUPFAM" id="SSF50978">
    <property type="entry name" value="WD40 repeat-like"/>
    <property type="match status" value="1"/>
</dbReference>
<dbReference type="GO" id="GO:0005789">
    <property type="term" value="C:endoplasmic reticulum membrane"/>
    <property type="evidence" value="ECO:0007669"/>
    <property type="project" value="UniProtKB-SubCell"/>
</dbReference>
<keyword evidence="6" id="KW-0256">Endoplasmic reticulum</keyword>
<dbReference type="PANTHER" id="PTHR23284:SF2">
    <property type="entry name" value="SEC12-LIKE PROTEIN 1"/>
    <property type="match status" value="1"/>
</dbReference>
<dbReference type="GO" id="GO:0015031">
    <property type="term" value="P:protein transport"/>
    <property type="evidence" value="ECO:0007669"/>
    <property type="project" value="UniProtKB-KW"/>
</dbReference>
<keyword evidence="4" id="KW-0812">Transmembrane</keyword>
<evidence type="ECO:0000256" key="1">
    <source>
        <dbReference type="ARBA" id="ARBA00004389"/>
    </source>
</evidence>
<name>A0A9J6A7E1_SOLCO</name>
<keyword evidence="7" id="KW-0653">Protein transport</keyword>
<keyword evidence="5" id="KW-0677">Repeat</keyword>
<evidence type="ECO:0000256" key="9">
    <source>
        <dbReference type="ARBA" id="ARBA00023136"/>
    </source>
</evidence>
<dbReference type="Gene3D" id="2.130.10.10">
    <property type="entry name" value="YVTN repeat-like/Quinoprotein amine dehydrogenase"/>
    <property type="match status" value="2"/>
</dbReference>
<dbReference type="InterPro" id="IPR045260">
    <property type="entry name" value="Sec12-like"/>
</dbReference>
<dbReference type="PANTHER" id="PTHR23284">
    <property type="entry name" value="PROLACTIN REGULATORY ELEMENT BINDING PROTEIN"/>
    <property type="match status" value="1"/>
</dbReference>
<keyword evidence="8" id="KW-1133">Transmembrane helix</keyword>
<keyword evidence="9" id="KW-0472">Membrane</keyword>
<evidence type="ECO:0000256" key="7">
    <source>
        <dbReference type="ARBA" id="ARBA00022927"/>
    </source>
</evidence>
<evidence type="ECO:0000256" key="5">
    <source>
        <dbReference type="ARBA" id="ARBA00022737"/>
    </source>
</evidence>
<dbReference type="GO" id="GO:0006888">
    <property type="term" value="P:endoplasmic reticulum to Golgi vesicle-mediated transport"/>
    <property type="evidence" value="ECO:0007669"/>
    <property type="project" value="TreeGrafter"/>
</dbReference>
<evidence type="ECO:0000313" key="11">
    <source>
        <dbReference type="Proteomes" id="UP000824120"/>
    </source>
</evidence>
<evidence type="ECO:0000256" key="4">
    <source>
        <dbReference type="ARBA" id="ARBA00022692"/>
    </source>
</evidence>
<sequence length="293" mass="32702">MYGGDVSMEGKVTYLFEEGGEPVRIAVHPSGDDFVCSTTTGCNHEDNIKFVCKDFPPQDVGPQKCMAFSVDGSKLAIGGVDGHFRLFEWPTMRIIVDEPKAHKSFRDMDFSAENVDYILKKLSDGKMNSLLPCPQMVPPEYGTQRDGVRVTLSRNAVSSKQYDVLPVRQLVIHFYVDVIVSCLPHCRMRIFSSADFSKDGTNPNKTLIAVWDISTWKKIGHKSLYNKPASIMTISLDGKYLALGSKNGDVCVIDVTKMEISSLHKRLHLGTNITSLEFCPSESEVCLLHIFHM</sequence>
<evidence type="ECO:0000256" key="6">
    <source>
        <dbReference type="ARBA" id="ARBA00022824"/>
    </source>
</evidence>
<dbReference type="GO" id="GO:0003400">
    <property type="term" value="P:regulation of COPII vesicle coating"/>
    <property type="evidence" value="ECO:0007669"/>
    <property type="project" value="TreeGrafter"/>
</dbReference>
<evidence type="ECO:0000313" key="10">
    <source>
        <dbReference type="EMBL" id="KAG5620304.1"/>
    </source>
</evidence>
<comment type="caution">
    <text evidence="10">The sequence shown here is derived from an EMBL/GenBank/DDBJ whole genome shotgun (WGS) entry which is preliminary data.</text>
</comment>
<proteinExistence type="predicted"/>
<evidence type="ECO:0000256" key="8">
    <source>
        <dbReference type="ARBA" id="ARBA00022989"/>
    </source>
</evidence>
<dbReference type="EMBL" id="JACXVP010000002">
    <property type="protein sequence ID" value="KAG5620304.1"/>
    <property type="molecule type" value="Genomic_DNA"/>
</dbReference>
<gene>
    <name evidence="10" type="ORF">H5410_005522</name>
</gene>
<dbReference type="InterPro" id="IPR036322">
    <property type="entry name" value="WD40_repeat_dom_sf"/>
</dbReference>
<keyword evidence="3" id="KW-0853">WD repeat</keyword>
<organism evidence="10 11">
    <name type="scientific">Solanum commersonii</name>
    <name type="common">Commerson's wild potato</name>
    <name type="synonym">Commerson's nightshade</name>
    <dbReference type="NCBI Taxonomy" id="4109"/>
    <lineage>
        <taxon>Eukaryota</taxon>
        <taxon>Viridiplantae</taxon>
        <taxon>Streptophyta</taxon>
        <taxon>Embryophyta</taxon>
        <taxon>Tracheophyta</taxon>
        <taxon>Spermatophyta</taxon>
        <taxon>Magnoliopsida</taxon>
        <taxon>eudicotyledons</taxon>
        <taxon>Gunneridae</taxon>
        <taxon>Pentapetalae</taxon>
        <taxon>asterids</taxon>
        <taxon>lamiids</taxon>
        <taxon>Solanales</taxon>
        <taxon>Solanaceae</taxon>
        <taxon>Solanoideae</taxon>
        <taxon>Solaneae</taxon>
        <taxon>Solanum</taxon>
    </lineage>
</organism>
<reference evidence="10 11" key="1">
    <citation type="submission" date="2020-09" db="EMBL/GenBank/DDBJ databases">
        <title>De no assembly of potato wild relative species, Solanum commersonii.</title>
        <authorList>
            <person name="Cho K."/>
        </authorList>
    </citation>
    <scope>NUCLEOTIDE SEQUENCE [LARGE SCALE GENOMIC DNA]</scope>
    <source>
        <strain evidence="10">LZ3.2</strain>
        <tissue evidence="10">Leaf</tissue>
    </source>
</reference>
<protein>
    <submittedName>
        <fullName evidence="10">Uncharacterized protein</fullName>
    </submittedName>
</protein>
<dbReference type="GO" id="GO:0005085">
    <property type="term" value="F:guanyl-nucleotide exchange factor activity"/>
    <property type="evidence" value="ECO:0007669"/>
    <property type="project" value="InterPro"/>
</dbReference>